<evidence type="ECO:0000256" key="4">
    <source>
        <dbReference type="ARBA" id="ARBA00023284"/>
    </source>
</evidence>
<organism evidence="7 8">
    <name type="scientific">Sphingobacterium haloxyli</name>
    <dbReference type="NCBI Taxonomy" id="2100533"/>
    <lineage>
        <taxon>Bacteria</taxon>
        <taxon>Pseudomonadati</taxon>
        <taxon>Bacteroidota</taxon>
        <taxon>Sphingobacteriia</taxon>
        <taxon>Sphingobacteriales</taxon>
        <taxon>Sphingobacteriaceae</taxon>
        <taxon>Sphingobacterium</taxon>
    </lineage>
</organism>
<comment type="subcellular location">
    <subcellularLocation>
        <location evidence="1">Cell envelope</location>
    </subcellularLocation>
</comment>
<keyword evidence="3" id="KW-1015">Disulfide bond</keyword>
<dbReference type="InterPro" id="IPR050553">
    <property type="entry name" value="Thioredoxin_ResA/DsbE_sf"/>
</dbReference>
<reference evidence="7 8" key="1">
    <citation type="submission" date="2018-02" db="EMBL/GenBank/DDBJ databases">
        <title>The draft genome of Sphingobacterium sp. 5JN-11.</title>
        <authorList>
            <person name="Liu L."/>
            <person name="Li L."/>
            <person name="Liang L."/>
            <person name="Zhang X."/>
            <person name="Wang T."/>
        </authorList>
    </citation>
    <scope>NUCLEOTIDE SEQUENCE [LARGE SCALE GENOMIC DNA]</scope>
    <source>
        <strain evidence="7 8">5JN-11</strain>
    </source>
</reference>
<protein>
    <recommendedName>
        <fullName evidence="6">Thioredoxin domain-containing protein</fullName>
    </recommendedName>
</protein>
<dbReference type="CDD" id="cd02966">
    <property type="entry name" value="TlpA_like_family"/>
    <property type="match status" value="1"/>
</dbReference>
<dbReference type="OrthoDB" id="705223at2"/>
<name>A0A2S9J8E7_9SPHI</name>
<sequence>MADRGCFRKVKNMTRFSLIILVSLLTHALTKAQEPFTLKGTIDTTENAVYHFYYEVGGVGVRDTIQLKQYGAFEISGYIKEPTFVYISIEDKYNPRVVGDFIVYETWVEPGREHIFNGFRDWKKGKRNFEITDSQTEVLARKWLKLRDLEDTEKKASDQSCFLEEHLDSYFVLQVLYDKLRRNEDLSLVRDLLSRMPAHLQNTFRYNQCQDMLAVKDNLSIGSIFPDFEQADTSSNMHRLSDIRKNKFILVDFWASWCGPCRAESPYLIEAYNRYHKKGFDIIGVSLDEDRERWIEAIHEDKQTWHHVSDLKGFDNAVAKSLYIRSIPSNFLLDPTGKIIARDIRGEELTRLLGEILN</sequence>
<keyword evidence="5" id="KW-0732">Signal</keyword>
<gene>
    <name evidence="7" type="ORF">C5745_03495</name>
</gene>
<dbReference type="EMBL" id="PVBQ01000002">
    <property type="protein sequence ID" value="PRD49009.1"/>
    <property type="molecule type" value="Genomic_DNA"/>
</dbReference>
<dbReference type="PANTHER" id="PTHR42852:SF6">
    <property type="entry name" value="THIOL:DISULFIDE INTERCHANGE PROTEIN DSBE"/>
    <property type="match status" value="1"/>
</dbReference>
<keyword evidence="8" id="KW-1185">Reference proteome</keyword>
<comment type="caution">
    <text evidence="7">The sequence shown here is derived from an EMBL/GenBank/DDBJ whole genome shotgun (WGS) entry which is preliminary data.</text>
</comment>
<feature type="signal peptide" evidence="5">
    <location>
        <begin position="1"/>
        <end position="32"/>
    </location>
</feature>
<dbReference type="GO" id="GO:0016491">
    <property type="term" value="F:oxidoreductase activity"/>
    <property type="evidence" value="ECO:0007669"/>
    <property type="project" value="InterPro"/>
</dbReference>
<dbReference type="SUPFAM" id="SSF52833">
    <property type="entry name" value="Thioredoxin-like"/>
    <property type="match status" value="1"/>
</dbReference>
<dbReference type="PANTHER" id="PTHR42852">
    <property type="entry name" value="THIOL:DISULFIDE INTERCHANGE PROTEIN DSBE"/>
    <property type="match status" value="1"/>
</dbReference>
<evidence type="ECO:0000256" key="5">
    <source>
        <dbReference type="SAM" id="SignalP"/>
    </source>
</evidence>
<dbReference type="AlphaFoldDB" id="A0A2S9J8E7"/>
<dbReference type="Pfam" id="PF00578">
    <property type="entry name" value="AhpC-TSA"/>
    <property type="match status" value="1"/>
</dbReference>
<dbReference type="InterPro" id="IPR036249">
    <property type="entry name" value="Thioredoxin-like_sf"/>
</dbReference>
<evidence type="ECO:0000259" key="6">
    <source>
        <dbReference type="PROSITE" id="PS51352"/>
    </source>
</evidence>
<dbReference type="InterPro" id="IPR000866">
    <property type="entry name" value="AhpC/TSA"/>
</dbReference>
<dbReference type="InterPro" id="IPR013766">
    <property type="entry name" value="Thioredoxin_domain"/>
</dbReference>
<feature type="domain" description="Thioredoxin" evidence="6">
    <location>
        <begin position="219"/>
        <end position="358"/>
    </location>
</feature>
<dbReference type="Proteomes" id="UP000239711">
    <property type="component" value="Unassembled WGS sequence"/>
</dbReference>
<keyword evidence="4" id="KW-0676">Redox-active center</keyword>
<evidence type="ECO:0000313" key="8">
    <source>
        <dbReference type="Proteomes" id="UP000239711"/>
    </source>
</evidence>
<proteinExistence type="predicted"/>
<accession>A0A2S9J8E7</accession>
<evidence type="ECO:0000256" key="1">
    <source>
        <dbReference type="ARBA" id="ARBA00004196"/>
    </source>
</evidence>
<dbReference type="PROSITE" id="PS00194">
    <property type="entry name" value="THIOREDOXIN_1"/>
    <property type="match status" value="1"/>
</dbReference>
<dbReference type="GO" id="GO:0017004">
    <property type="term" value="P:cytochrome complex assembly"/>
    <property type="evidence" value="ECO:0007669"/>
    <property type="project" value="UniProtKB-KW"/>
</dbReference>
<dbReference type="Gene3D" id="3.40.30.10">
    <property type="entry name" value="Glutaredoxin"/>
    <property type="match status" value="1"/>
</dbReference>
<dbReference type="PROSITE" id="PS51352">
    <property type="entry name" value="THIOREDOXIN_2"/>
    <property type="match status" value="1"/>
</dbReference>
<dbReference type="GO" id="GO:0016209">
    <property type="term" value="F:antioxidant activity"/>
    <property type="evidence" value="ECO:0007669"/>
    <property type="project" value="InterPro"/>
</dbReference>
<dbReference type="InterPro" id="IPR017937">
    <property type="entry name" value="Thioredoxin_CS"/>
</dbReference>
<evidence type="ECO:0000256" key="2">
    <source>
        <dbReference type="ARBA" id="ARBA00022748"/>
    </source>
</evidence>
<keyword evidence="2" id="KW-0201">Cytochrome c-type biogenesis</keyword>
<dbReference type="GO" id="GO:0030313">
    <property type="term" value="C:cell envelope"/>
    <property type="evidence" value="ECO:0007669"/>
    <property type="project" value="UniProtKB-SubCell"/>
</dbReference>
<feature type="chain" id="PRO_5015411899" description="Thioredoxin domain-containing protein" evidence="5">
    <location>
        <begin position="33"/>
        <end position="358"/>
    </location>
</feature>
<evidence type="ECO:0000256" key="3">
    <source>
        <dbReference type="ARBA" id="ARBA00023157"/>
    </source>
</evidence>
<evidence type="ECO:0000313" key="7">
    <source>
        <dbReference type="EMBL" id="PRD49009.1"/>
    </source>
</evidence>